<accession>A0A7L9U3A4</accession>
<dbReference type="Pfam" id="PF05137">
    <property type="entry name" value="PilN"/>
    <property type="match status" value="1"/>
</dbReference>
<dbReference type="Proteomes" id="UP000593875">
    <property type="component" value="Chromosome"/>
</dbReference>
<protein>
    <submittedName>
        <fullName evidence="1">PilN domain-containing protein</fullName>
    </submittedName>
</protein>
<sequence length="184" mass="19965">MKRVRLDFAPSGLRRTLLRAPMAARVAAIAALALCAFALVQVLDYREAREEVDAQLAALRARAAVPAPSAAPAPAALRAPVGEQEAVAVNAAIAKLNLPWRALHDAVRAATPPSVALLALEPDARKRVLRITAEAKNSDDMLAYVSLLEREEWFGSVTLVRHEVVEQDPNRPLRFQLDAAWEAP</sequence>
<evidence type="ECO:0000313" key="2">
    <source>
        <dbReference type="Proteomes" id="UP000593875"/>
    </source>
</evidence>
<dbReference type="AlphaFoldDB" id="A0A7L9U3A4"/>
<keyword evidence="2" id="KW-1185">Reference proteome</keyword>
<dbReference type="EMBL" id="CP062941">
    <property type="protein sequence ID" value="QOL49553.1"/>
    <property type="molecule type" value="Genomic_DNA"/>
</dbReference>
<dbReference type="InterPro" id="IPR007813">
    <property type="entry name" value="PilN"/>
</dbReference>
<proteinExistence type="predicted"/>
<evidence type="ECO:0000313" key="1">
    <source>
        <dbReference type="EMBL" id="QOL49553.1"/>
    </source>
</evidence>
<dbReference type="KEGG" id="mlir:LPB04_22150"/>
<reference evidence="1 2" key="1">
    <citation type="submission" date="2020-10" db="EMBL/GenBank/DDBJ databases">
        <title>Genome sequencing of Massilia sp. LPB0304.</title>
        <authorList>
            <person name="Kim J."/>
        </authorList>
    </citation>
    <scope>NUCLEOTIDE SEQUENCE [LARGE SCALE GENOMIC DNA]</scope>
    <source>
        <strain evidence="1 2">LPB0304</strain>
    </source>
</reference>
<name>A0A7L9U3A4_9BURK</name>
<dbReference type="RefSeq" id="WP_193686589.1">
    <property type="nucleotide sequence ID" value="NZ_CP062941.1"/>
</dbReference>
<organism evidence="1 2">
    <name type="scientific">Massilia litorea</name>
    <dbReference type="NCBI Taxonomy" id="2769491"/>
    <lineage>
        <taxon>Bacteria</taxon>
        <taxon>Pseudomonadati</taxon>
        <taxon>Pseudomonadota</taxon>
        <taxon>Betaproteobacteria</taxon>
        <taxon>Burkholderiales</taxon>
        <taxon>Oxalobacteraceae</taxon>
        <taxon>Telluria group</taxon>
        <taxon>Massilia</taxon>
    </lineage>
</organism>
<gene>
    <name evidence="1" type="ORF">LPB04_22150</name>
</gene>